<comment type="caution">
    <text evidence="2">The sequence shown here is derived from an EMBL/GenBank/DDBJ whole genome shotgun (WGS) entry which is preliminary data.</text>
</comment>
<name>A0A8K0SL54_9HYPO</name>
<evidence type="ECO:0000256" key="1">
    <source>
        <dbReference type="SAM" id="MobiDB-lite"/>
    </source>
</evidence>
<proteinExistence type="predicted"/>
<protein>
    <recommendedName>
        <fullName evidence="4">Allergen</fullName>
    </recommendedName>
</protein>
<evidence type="ECO:0000313" key="3">
    <source>
        <dbReference type="Proteomes" id="UP000813444"/>
    </source>
</evidence>
<reference evidence="2" key="1">
    <citation type="journal article" date="2021" name="Nat. Commun.">
        <title>Genetic determinants of endophytism in the Arabidopsis root mycobiome.</title>
        <authorList>
            <person name="Mesny F."/>
            <person name="Miyauchi S."/>
            <person name="Thiergart T."/>
            <person name="Pickel B."/>
            <person name="Atanasova L."/>
            <person name="Karlsson M."/>
            <person name="Huettel B."/>
            <person name="Barry K.W."/>
            <person name="Haridas S."/>
            <person name="Chen C."/>
            <person name="Bauer D."/>
            <person name="Andreopoulos W."/>
            <person name="Pangilinan J."/>
            <person name="LaButti K."/>
            <person name="Riley R."/>
            <person name="Lipzen A."/>
            <person name="Clum A."/>
            <person name="Drula E."/>
            <person name="Henrissat B."/>
            <person name="Kohler A."/>
            <person name="Grigoriev I.V."/>
            <person name="Martin F.M."/>
            <person name="Hacquard S."/>
        </authorList>
    </citation>
    <scope>NUCLEOTIDE SEQUENCE</scope>
    <source>
        <strain evidence="2">MPI-CAGE-CH-0235</strain>
    </source>
</reference>
<dbReference type="PANTHER" id="PTHR38703:SF1">
    <property type="entry name" value="ALLERGEN"/>
    <property type="match status" value="1"/>
</dbReference>
<dbReference type="OrthoDB" id="2118965at2759"/>
<evidence type="ECO:0008006" key="4">
    <source>
        <dbReference type="Google" id="ProtNLM"/>
    </source>
</evidence>
<feature type="region of interest" description="Disordered" evidence="1">
    <location>
        <begin position="1"/>
        <end position="23"/>
    </location>
</feature>
<dbReference type="PANTHER" id="PTHR38703">
    <property type="entry name" value="CHROMOSOME 8, WHOLE GENOME SHOTGUN SEQUENCE"/>
    <property type="match status" value="1"/>
</dbReference>
<gene>
    <name evidence="2" type="ORF">B0I35DRAFT_276107</name>
</gene>
<keyword evidence="3" id="KW-1185">Reference proteome</keyword>
<dbReference type="Proteomes" id="UP000813444">
    <property type="component" value="Unassembled WGS sequence"/>
</dbReference>
<organism evidence="2 3">
    <name type="scientific">Stachybotrys elegans</name>
    <dbReference type="NCBI Taxonomy" id="80388"/>
    <lineage>
        <taxon>Eukaryota</taxon>
        <taxon>Fungi</taxon>
        <taxon>Dikarya</taxon>
        <taxon>Ascomycota</taxon>
        <taxon>Pezizomycotina</taxon>
        <taxon>Sordariomycetes</taxon>
        <taxon>Hypocreomycetidae</taxon>
        <taxon>Hypocreales</taxon>
        <taxon>Stachybotryaceae</taxon>
        <taxon>Stachybotrys</taxon>
    </lineage>
</organism>
<evidence type="ECO:0000313" key="2">
    <source>
        <dbReference type="EMBL" id="KAH7313597.1"/>
    </source>
</evidence>
<dbReference type="AlphaFoldDB" id="A0A8K0SL54"/>
<accession>A0A8K0SL54</accession>
<sequence>MEKAKQAAREFLSGDGKHKTTVDQDVRGAVTQEQVRPHQHENITTAIDKDVHQEHHQTRIQPVQHKEVLPEKHAHNILPVEHQTFEHASDRDTRATLEREAANYKDASVTHGTTHSQTASPTISGERIHHHVHEHIQPVIQKETVAPSVIHTTVPIHETHHAAPVHHESTTLPVKTLEEFTREGGRGVLEGRGTRTVHEYEGCPQPHEKTPDAQRRIHGENLGTAAGGENLVGSGGYGSEHHSTHGSGMKTAAGMGAATAAAGTAMHVSRSEPVPPLQTIALTTQ</sequence>
<dbReference type="EMBL" id="JAGPNK010000009">
    <property type="protein sequence ID" value="KAH7313597.1"/>
    <property type="molecule type" value="Genomic_DNA"/>
</dbReference>